<organism evidence="1 2">
    <name type="scientific">Algoriphagus sanaruensis</name>
    <dbReference type="NCBI Taxonomy" id="1727163"/>
    <lineage>
        <taxon>Bacteria</taxon>
        <taxon>Pseudomonadati</taxon>
        <taxon>Bacteroidota</taxon>
        <taxon>Cytophagia</taxon>
        <taxon>Cytophagales</taxon>
        <taxon>Cyclobacteriaceae</taxon>
        <taxon>Algoriphagus</taxon>
    </lineage>
</organism>
<name>A0A142EMQ2_9BACT</name>
<dbReference type="EMBL" id="CP012836">
    <property type="protein sequence ID" value="AMQ56407.1"/>
    <property type="molecule type" value="Genomic_DNA"/>
</dbReference>
<dbReference type="KEGG" id="alm:AO498_08270"/>
<evidence type="ECO:0000313" key="2">
    <source>
        <dbReference type="Proteomes" id="UP000073816"/>
    </source>
</evidence>
<dbReference type="OrthoDB" id="1445607at2"/>
<dbReference type="Proteomes" id="UP000073816">
    <property type="component" value="Chromosome"/>
</dbReference>
<reference evidence="2" key="1">
    <citation type="submission" date="2015-09" db="EMBL/GenBank/DDBJ databases">
        <title>Complete sequence of Algoriphagus sp. M8-2.</title>
        <authorList>
            <person name="Shintani M."/>
        </authorList>
    </citation>
    <scope>NUCLEOTIDE SEQUENCE [LARGE SCALE GENOMIC DNA]</scope>
    <source>
        <strain evidence="2">M8-2</strain>
    </source>
</reference>
<dbReference type="AlphaFoldDB" id="A0A142EMQ2"/>
<accession>A0A142EMQ2</accession>
<evidence type="ECO:0000313" key="1">
    <source>
        <dbReference type="EMBL" id="AMQ56407.1"/>
    </source>
</evidence>
<gene>
    <name evidence="1" type="ORF">AO498_08270</name>
</gene>
<protein>
    <submittedName>
        <fullName evidence="1">Uncharacterized protein</fullName>
    </submittedName>
</protein>
<dbReference type="PATRIC" id="fig|1727163.4.peg.1719"/>
<dbReference type="RefSeq" id="WP_067545887.1">
    <property type="nucleotide sequence ID" value="NZ_CP012836.1"/>
</dbReference>
<keyword evidence="2" id="KW-1185">Reference proteome</keyword>
<dbReference type="STRING" id="1727163.AO498_08270"/>
<sequence length="108" mass="11710">MNFDINEVIANMSGAVQETVSENWMDAKSATTQFLTNRKERLALIAELRITGDLPQEKFESRLNDEKLILEAELHAVAVITKAIAQKAANAAIDVLTNAVSTALGGIL</sequence>
<proteinExistence type="predicted"/>
<reference evidence="1 2" key="2">
    <citation type="journal article" date="2016" name="Genome Announc.">
        <title>Complete Genome Sequence of Algoriphagus sp. Strain M8-2, Isolated from a Brackish Lake.</title>
        <authorList>
            <person name="Muraguchi Y."/>
            <person name="Kushimoto K."/>
            <person name="Ohtsubo Y."/>
            <person name="Suzuki T."/>
            <person name="Dohra H."/>
            <person name="Kimbara K."/>
            <person name="Shintani M."/>
        </authorList>
    </citation>
    <scope>NUCLEOTIDE SEQUENCE [LARGE SCALE GENOMIC DNA]</scope>
    <source>
        <strain evidence="1 2">M8-2</strain>
    </source>
</reference>